<evidence type="ECO:0000256" key="2">
    <source>
        <dbReference type="SAM" id="SignalP"/>
    </source>
</evidence>
<dbReference type="AlphaFoldDB" id="A0A917QBA6"/>
<feature type="signal peptide" evidence="2">
    <location>
        <begin position="1"/>
        <end position="22"/>
    </location>
</feature>
<keyword evidence="5" id="KW-1185">Reference proteome</keyword>
<dbReference type="EMBL" id="BMMF01000007">
    <property type="protein sequence ID" value="GGK38298.1"/>
    <property type="molecule type" value="Genomic_DNA"/>
</dbReference>
<sequence>MRTSPLLLALLATPAATTLALAQPTQPQSQVESLYTGEVAVAILEVATGLDTPWGMAFLPDGRMLVTELPGDLVIVSPDGSVSEPLEGTPTVFAQGQGGLMDVALDPDFAENQRVYLSFAEPGEGGTAATALGRGRLVDNRIEEWEVIFRQEPKVEGPAHFGNRIVFDDEGHLFLALGERFQFGPAQDLSNTLGTVVRLNPDGSIPDDNPFVGDESADDAIFSYGHRNIESAAIDRETGQLYVVEMGPLGGDELNAIEAGANYGWPVVSWGINYNGVDIPDPTEFPDFEDATHVWSPVRSPAGMIVYTGDLFPEWQGDILFGALSAGGVERVDMEGGEVAGTEFLPLNTRIREVEQGPDGAIYLLTNVRSEGSGAVWRMEPMEVDPPEADGGRSGPDDGGRG</sequence>
<dbReference type="InterPro" id="IPR012938">
    <property type="entry name" value="Glc/Sorbosone_DH"/>
</dbReference>
<evidence type="ECO:0000313" key="5">
    <source>
        <dbReference type="Proteomes" id="UP000600449"/>
    </source>
</evidence>
<dbReference type="RefSeq" id="WP_188913729.1">
    <property type="nucleotide sequence ID" value="NZ_BMMF01000007.1"/>
</dbReference>
<dbReference type="SUPFAM" id="SSF50952">
    <property type="entry name" value="Soluble quinoprotein glucose dehydrogenase"/>
    <property type="match status" value="1"/>
</dbReference>
<proteinExistence type="predicted"/>
<dbReference type="InterPro" id="IPR011042">
    <property type="entry name" value="6-blade_b-propeller_TolB-like"/>
</dbReference>
<protein>
    <submittedName>
        <fullName evidence="4">Dehydrogenase</fullName>
    </submittedName>
</protein>
<feature type="domain" description="Glucose/Sorbosone dehydrogenase" evidence="3">
    <location>
        <begin position="50"/>
        <end position="368"/>
    </location>
</feature>
<feature type="region of interest" description="Disordered" evidence="1">
    <location>
        <begin position="378"/>
        <end position="402"/>
    </location>
</feature>
<evidence type="ECO:0000313" key="4">
    <source>
        <dbReference type="EMBL" id="GGK38298.1"/>
    </source>
</evidence>
<reference evidence="4 5" key="1">
    <citation type="journal article" date="2014" name="Int. J. Syst. Evol. Microbiol.">
        <title>Complete genome sequence of Corynebacterium casei LMG S-19264T (=DSM 44701T), isolated from a smear-ripened cheese.</title>
        <authorList>
            <consortium name="US DOE Joint Genome Institute (JGI-PGF)"/>
            <person name="Walter F."/>
            <person name="Albersmeier A."/>
            <person name="Kalinowski J."/>
            <person name="Ruckert C."/>
        </authorList>
    </citation>
    <scope>NUCLEOTIDE SEQUENCE [LARGE SCALE GENOMIC DNA]</scope>
    <source>
        <strain evidence="4 5">CGMCC 1.9161</strain>
    </source>
</reference>
<dbReference type="PANTHER" id="PTHR19328">
    <property type="entry name" value="HEDGEHOG-INTERACTING PROTEIN"/>
    <property type="match status" value="1"/>
</dbReference>
<evidence type="ECO:0000259" key="3">
    <source>
        <dbReference type="Pfam" id="PF07995"/>
    </source>
</evidence>
<name>A0A917QBA6_9HYPH</name>
<organism evidence="4 5">
    <name type="scientific">Salinarimonas ramus</name>
    <dbReference type="NCBI Taxonomy" id="690164"/>
    <lineage>
        <taxon>Bacteria</taxon>
        <taxon>Pseudomonadati</taxon>
        <taxon>Pseudomonadota</taxon>
        <taxon>Alphaproteobacteria</taxon>
        <taxon>Hyphomicrobiales</taxon>
        <taxon>Salinarimonadaceae</taxon>
        <taxon>Salinarimonas</taxon>
    </lineage>
</organism>
<accession>A0A917QBA6</accession>
<evidence type="ECO:0000256" key="1">
    <source>
        <dbReference type="SAM" id="MobiDB-lite"/>
    </source>
</evidence>
<comment type="caution">
    <text evidence="4">The sequence shown here is derived from an EMBL/GenBank/DDBJ whole genome shotgun (WGS) entry which is preliminary data.</text>
</comment>
<dbReference type="Gene3D" id="2.120.10.30">
    <property type="entry name" value="TolB, C-terminal domain"/>
    <property type="match status" value="1"/>
</dbReference>
<keyword evidence="2" id="KW-0732">Signal</keyword>
<feature type="chain" id="PRO_5037664140" evidence="2">
    <location>
        <begin position="23"/>
        <end position="402"/>
    </location>
</feature>
<gene>
    <name evidence="4" type="ORF">GCM10011322_26660</name>
</gene>
<dbReference type="PANTHER" id="PTHR19328:SF75">
    <property type="entry name" value="ALDOSE SUGAR DEHYDROGENASE YLII"/>
    <property type="match status" value="1"/>
</dbReference>
<dbReference type="InterPro" id="IPR011041">
    <property type="entry name" value="Quinoprot_gluc/sorb_DH_b-prop"/>
</dbReference>
<dbReference type="Pfam" id="PF07995">
    <property type="entry name" value="GSDH"/>
    <property type="match status" value="1"/>
</dbReference>
<dbReference type="Proteomes" id="UP000600449">
    <property type="component" value="Unassembled WGS sequence"/>
</dbReference>